<keyword evidence="11" id="KW-1071">Ligand-gated ion channel</keyword>
<feature type="transmembrane region" description="Helical" evidence="14">
    <location>
        <begin position="454"/>
        <end position="475"/>
    </location>
</feature>
<comment type="similarity">
    <text evidence="2">Belongs to the glutamate-gated ion channel (TC 1.A.10.1) family.</text>
</comment>
<feature type="chain" id="PRO_5041997297" evidence="15">
    <location>
        <begin position="18"/>
        <end position="762"/>
    </location>
</feature>
<evidence type="ECO:0000256" key="11">
    <source>
        <dbReference type="ARBA" id="ARBA00023286"/>
    </source>
</evidence>
<dbReference type="EMBL" id="JAWZYT010000522">
    <property type="protein sequence ID" value="KAK4322375.1"/>
    <property type="molecule type" value="Genomic_DNA"/>
</dbReference>
<feature type="compositionally biased region" description="Basic and acidic residues" evidence="13">
    <location>
        <begin position="673"/>
        <end position="732"/>
    </location>
</feature>
<evidence type="ECO:0000256" key="3">
    <source>
        <dbReference type="ARBA" id="ARBA00022448"/>
    </source>
</evidence>
<dbReference type="InterPro" id="IPR052192">
    <property type="entry name" value="Insect_Ionotropic_Sensory_Rcpt"/>
</dbReference>
<dbReference type="Pfam" id="PF00060">
    <property type="entry name" value="Lig_chan"/>
    <property type="match status" value="1"/>
</dbReference>
<dbReference type="SMART" id="SM00918">
    <property type="entry name" value="Lig_chan-Glu_bd"/>
    <property type="match status" value="1"/>
</dbReference>
<name>A0AAE1QA35_9EUCA</name>
<feature type="transmembrane region" description="Helical" evidence="14">
    <location>
        <begin position="398"/>
        <end position="416"/>
    </location>
</feature>
<evidence type="ECO:0000256" key="1">
    <source>
        <dbReference type="ARBA" id="ARBA00004651"/>
    </source>
</evidence>
<keyword evidence="7" id="KW-0406">Ion transport</keyword>
<dbReference type="SMART" id="SM00079">
    <property type="entry name" value="PBPe"/>
    <property type="match status" value="1"/>
</dbReference>
<evidence type="ECO:0000259" key="17">
    <source>
        <dbReference type="SMART" id="SM00918"/>
    </source>
</evidence>
<dbReference type="GO" id="GO:0005886">
    <property type="term" value="C:plasma membrane"/>
    <property type="evidence" value="ECO:0007669"/>
    <property type="project" value="UniProtKB-SubCell"/>
</dbReference>
<evidence type="ECO:0000256" key="12">
    <source>
        <dbReference type="ARBA" id="ARBA00023303"/>
    </source>
</evidence>
<dbReference type="SUPFAM" id="SSF53850">
    <property type="entry name" value="Periplasmic binding protein-like II"/>
    <property type="match status" value="1"/>
</dbReference>
<keyword evidence="9" id="KW-0675">Receptor</keyword>
<keyword evidence="15" id="KW-0732">Signal</keyword>
<feature type="region of interest" description="Disordered" evidence="13">
    <location>
        <begin position="666"/>
        <end position="732"/>
    </location>
</feature>
<keyword evidence="6 14" id="KW-1133">Transmembrane helix</keyword>
<keyword evidence="5 14" id="KW-0812">Transmembrane</keyword>
<dbReference type="GO" id="GO:0015276">
    <property type="term" value="F:ligand-gated monoatomic ion channel activity"/>
    <property type="evidence" value="ECO:0007669"/>
    <property type="project" value="InterPro"/>
</dbReference>
<evidence type="ECO:0000313" key="18">
    <source>
        <dbReference type="EMBL" id="KAK4322375.1"/>
    </source>
</evidence>
<evidence type="ECO:0000256" key="5">
    <source>
        <dbReference type="ARBA" id="ARBA00022692"/>
    </source>
</evidence>
<evidence type="ECO:0000256" key="7">
    <source>
        <dbReference type="ARBA" id="ARBA00023065"/>
    </source>
</evidence>
<accession>A0AAE1QA35</accession>
<feature type="domain" description="Ionotropic glutamate receptor C-terminal" evidence="16">
    <location>
        <begin position="295"/>
        <end position="623"/>
    </location>
</feature>
<evidence type="ECO:0000256" key="10">
    <source>
        <dbReference type="ARBA" id="ARBA00023180"/>
    </source>
</evidence>
<dbReference type="Gene3D" id="3.40.190.10">
    <property type="entry name" value="Periplasmic binding protein-like II"/>
    <property type="match status" value="2"/>
</dbReference>
<keyword evidence="4" id="KW-1003">Cell membrane</keyword>
<dbReference type="InterPro" id="IPR019594">
    <property type="entry name" value="Glu/Gly-bd"/>
</dbReference>
<protein>
    <submittedName>
        <fullName evidence="18">Uncharacterized protein</fullName>
    </submittedName>
</protein>
<keyword evidence="10" id="KW-0325">Glycoprotein</keyword>
<sequence>MMVMVMVMVMVVGGMDSDVGGSASREKQYPGLLHLLHDYIHHYSFKEVYFVVGSEDVKMVRAALMLFKKATTTTTTNSIIDVTRDLHRLRSIMEAFPKRPLPVTALQQGRSTNSRPDLNGVTVYTKPIFVSTLSTVLDMYKWTQIEMSEAARKLTWLVVASTFDPLLSPQYYLPLDNQVTLAVWGDTPEKKGSFSGGPVQFWEVYQPTQSLPHRAILIGHYPLPPQQFPVGVRKSTMMDSGEESAIPSYPSENYAYRRINLTGLHLRCLTETWEPFTHNTREEETGEQEGGRRGGLRIGGFMGEMFNLLSITLNFTYTCKSSPDGEFGDLKGGRWSGLVGEVVEGRGDIIVTGLDSSPARSKVIDFCYPSGNNVNILVIKKPGTDPWFSFTSQLRPKAWVMVVCFVVVATLAHLLLSSYSPFLNTSRPAQSWFNVQSLCSNQGDVNVDGVAGRIFTITIITTTFLLLSFYTSVFISSLTVPVIRPPFLNLQGLLKDGTYKLGLIEGNSEVERFRTAKDPILQKVWSSLVSKDPSNLVENMEVGLEKVLKEPFAMVVEGNYFNFHYSSDCRFFPLPDTFFKYGGGMALAEGSPYHSVLNLHSFNQHTVGLVERSKIKYLRQNADCQTDANATGPINMHTLITAFLFLGVMLVVSIVVLVIEIGTHKRNRKSRDRSRGRNRDISRDISRRNMRNSRDRSRGRSRDISRDRNRDISRRNMRNSRDRSRGSWKDKEVDNNWTNTELTWNNMDPIVLVNNKGEGTVP</sequence>
<keyword evidence="12" id="KW-0407">Ion channel</keyword>
<evidence type="ECO:0000256" key="15">
    <source>
        <dbReference type="SAM" id="SignalP"/>
    </source>
</evidence>
<feature type="signal peptide" evidence="15">
    <location>
        <begin position="1"/>
        <end position="17"/>
    </location>
</feature>
<gene>
    <name evidence="18" type="ORF">Pmani_006889</name>
</gene>
<evidence type="ECO:0000256" key="6">
    <source>
        <dbReference type="ARBA" id="ARBA00022989"/>
    </source>
</evidence>
<comment type="caution">
    <text evidence="18">The sequence shown here is derived from an EMBL/GenBank/DDBJ whole genome shotgun (WGS) entry which is preliminary data.</text>
</comment>
<keyword evidence="8 14" id="KW-0472">Membrane</keyword>
<proteinExistence type="inferred from homology"/>
<evidence type="ECO:0000256" key="4">
    <source>
        <dbReference type="ARBA" id="ARBA00022475"/>
    </source>
</evidence>
<dbReference type="AlphaFoldDB" id="A0AAE1QA35"/>
<keyword evidence="3" id="KW-0813">Transport</keyword>
<feature type="domain" description="Ionotropic glutamate receptor L-glutamate and glycine-binding" evidence="17">
    <location>
        <begin position="275"/>
        <end position="344"/>
    </location>
</feature>
<dbReference type="InterPro" id="IPR001320">
    <property type="entry name" value="Iontro_rcpt_C"/>
</dbReference>
<comment type="subcellular location">
    <subcellularLocation>
        <location evidence="1">Cell membrane</location>
        <topology evidence="1">Multi-pass membrane protein</topology>
    </subcellularLocation>
</comment>
<reference evidence="18" key="1">
    <citation type="submission" date="2023-11" db="EMBL/GenBank/DDBJ databases">
        <title>Genome assemblies of two species of porcelain crab, Petrolisthes cinctipes and Petrolisthes manimaculis (Anomura: Porcellanidae).</title>
        <authorList>
            <person name="Angst P."/>
        </authorList>
    </citation>
    <scope>NUCLEOTIDE SEQUENCE</scope>
    <source>
        <strain evidence="18">PB745_02</strain>
        <tissue evidence="18">Gill</tissue>
    </source>
</reference>
<dbReference type="PANTHER" id="PTHR42643:SF30">
    <property type="entry name" value="IONOTROPIC RECEPTOR 40A-RELATED"/>
    <property type="match status" value="1"/>
</dbReference>
<evidence type="ECO:0000256" key="14">
    <source>
        <dbReference type="SAM" id="Phobius"/>
    </source>
</evidence>
<evidence type="ECO:0000256" key="13">
    <source>
        <dbReference type="SAM" id="MobiDB-lite"/>
    </source>
</evidence>
<evidence type="ECO:0000256" key="9">
    <source>
        <dbReference type="ARBA" id="ARBA00023170"/>
    </source>
</evidence>
<dbReference type="PANTHER" id="PTHR42643">
    <property type="entry name" value="IONOTROPIC RECEPTOR 20A-RELATED"/>
    <property type="match status" value="1"/>
</dbReference>
<dbReference type="Pfam" id="PF10613">
    <property type="entry name" value="Lig_chan-Glu_bd"/>
    <property type="match status" value="1"/>
</dbReference>
<dbReference type="GO" id="GO:0050906">
    <property type="term" value="P:detection of stimulus involved in sensory perception"/>
    <property type="evidence" value="ECO:0007669"/>
    <property type="project" value="UniProtKB-ARBA"/>
</dbReference>
<evidence type="ECO:0000313" key="19">
    <source>
        <dbReference type="Proteomes" id="UP001292094"/>
    </source>
</evidence>
<organism evidence="18 19">
    <name type="scientific">Petrolisthes manimaculis</name>
    <dbReference type="NCBI Taxonomy" id="1843537"/>
    <lineage>
        <taxon>Eukaryota</taxon>
        <taxon>Metazoa</taxon>
        <taxon>Ecdysozoa</taxon>
        <taxon>Arthropoda</taxon>
        <taxon>Crustacea</taxon>
        <taxon>Multicrustacea</taxon>
        <taxon>Malacostraca</taxon>
        <taxon>Eumalacostraca</taxon>
        <taxon>Eucarida</taxon>
        <taxon>Decapoda</taxon>
        <taxon>Pleocyemata</taxon>
        <taxon>Anomura</taxon>
        <taxon>Galatheoidea</taxon>
        <taxon>Porcellanidae</taxon>
        <taxon>Petrolisthes</taxon>
    </lineage>
</organism>
<evidence type="ECO:0000256" key="8">
    <source>
        <dbReference type="ARBA" id="ARBA00023136"/>
    </source>
</evidence>
<dbReference type="Proteomes" id="UP001292094">
    <property type="component" value="Unassembled WGS sequence"/>
</dbReference>
<evidence type="ECO:0000259" key="16">
    <source>
        <dbReference type="SMART" id="SM00079"/>
    </source>
</evidence>
<evidence type="ECO:0000256" key="2">
    <source>
        <dbReference type="ARBA" id="ARBA00008685"/>
    </source>
</evidence>
<keyword evidence="19" id="KW-1185">Reference proteome</keyword>
<feature type="transmembrane region" description="Helical" evidence="14">
    <location>
        <begin position="639"/>
        <end position="659"/>
    </location>
</feature>